<sequence length="375" mass="41182">MRWSRLVLGLLLSTMLLTTTTTYAVGSVSSEQRPFAASLLEHNGVPGMADRIAPTSSSTSAANTAAPATDPYAIAPTFRIRATRQGMVGGRTANGYIIPPNARFVSLPCRCVLSSKGGNEYQVRITYRGRSTVVPVYDVGPYSARDDYWNPQRTGFPDLEWGWPMDHAAYYEGYNGGQADKGYVRFPTAMDVGDGAWIDDLGIVGDQAEVEVTMLWMGQDPLAGPPQRDPNQPEILVDELGGDFWHNSPDLGSSAVGCGYGRHAYQTRSVSNPSQSSQVVRWQPNLPTEGEYDLYVHVPICPSKRAPTTSARYLIQHRDAALEVLVDQSTQTSWVYLGRYPFSAGSNGFIQLADVTSENGKTIWFDQARWVRVNP</sequence>
<dbReference type="STRING" id="765420.OSCT_0997"/>
<feature type="chain" id="PRO_5003146898" description="Golvesin/Xly CBD-like domain-containing protein" evidence="1">
    <location>
        <begin position="25"/>
        <end position="375"/>
    </location>
</feature>
<gene>
    <name evidence="3" type="ORF">OSCT_0997</name>
</gene>
<organism evidence="3 4">
    <name type="scientific">Oscillochloris trichoides DG-6</name>
    <dbReference type="NCBI Taxonomy" id="765420"/>
    <lineage>
        <taxon>Bacteria</taxon>
        <taxon>Bacillati</taxon>
        <taxon>Chloroflexota</taxon>
        <taxon>Chloroflexia</taxon>
        <taxon>Chloroflexales</taxon>
        <taxon>Chloroflexineae</taxon>
        <taxon>Oscillochloridaceae</taxon>
        <taxon>Oscillochloris</taxon>
    </lineage>
</organism>
<dbReference type="InterPro" id="IPR033803">
    <property type="entry name" value="CBD-like_Golvesin-Xly"/>
</dbReference>
<evidence type="ECO:0000313" key="3">
    <source>
        <dbReference type="EMBL" id="EFO81141.1"/>
    </source>
</evidence>
<reference evidence="3 4" key="1">
    <citation type="journal article" date="2011" name="J. Bacteriol.">
        <title>Draft genome sequence of the anoxygenic filamentous phototrophic bacterium Oscillochloris trichoides subsp. DG-6.</title>
        <authorList>
            <person name="Kuznetsov B.B."/>
            <person name="Ivanovsky R.N."/>
            <person name="Keppen O.I."/>
            <person name="Sukhacheva M.V."/>
            <person name="Bumazhkin B.K."/>
            <person name="Patutina E.O."/>
            <person name="Beletsky A.V."/>
            <person name="Mardanov A.V."/>
            <person name="Baslerov R.V."/>
            <person name="Panteleeva A.N."/>
            <person name="Kolganova T.V."/>
            <person name="Ravin N.V."/>
            <person name="Skryabin K.G."/>
        </authorList>
    </citation>
    <scope>NUCLEOTIDE SEQUENCE [LARGE SCALE GENOMIC DNA]</scope>
    <source>
        <strain evidence="3 4">DG-6</strain>
    </source>
</reference>
<dbReference type="eggNOG" id="COG0739">
    <property type="taxonomic scope" value="Bacteria"/>
</dbReference>
<keyword evidence="1" id="KW-0732">Signal</keyword>
<dbReference type="EMBL" id="ADVR01000024">
    <property type="protein sequence ID" value="EFO81141.1"/>
    <property type="molecule type" value="Genomic_DNA"/>
</dbReference>
<dbReference type="eggNOG" id="COG4991">
    <property type="taxonomic scope" value="Bacteria"/>
</dbReference>
<dbReference type="HOGENOM" id="CLU_737399_0_0_0"/>
<protein>
    <recommendedName>
        <fullName evidence="2">Golvesin/Xly CBD-like domain-containing protein</fullName>
    </recommendedName>
</protein>
<dbReference type="AlphaFoldDB" id="E1ICE6"/>
<comment type="caution">
    <text evidence="3">The sequence shown here is derived from an EMBL/GenBank/DDBJ whole genome shotgun (WGS) entry which is preliminary data.</text>
</comment>
<name>E1ICE6_9CHLR</name>
<dbReference type="Proteomes" id="UP000054010">
    <property type="component" value="Unassembled WGS sequence"/>
</dbReference>
<keyword evidence="4" id="KW-1185">Reference proteome</keyword>
<dbReference type="Pfam" id="PF25275">
    <property type="entry name" value="Golvesin_C"/>
    <property type="match status" value="1"/>
</dbReference>
<proteinExistence type="predicted"/>
<accession>E1ICE6</accession>
<feature type="domain" description="Golvesin/Xly CBD-like" evidence="2">
    <location>
        <begin position="265"/>
        <end position="366"/>
    </location>
</feature>
<evidence type="ECO:0000256" key="1">
    <source>
        <dbReference type="SAM" id="SignalP"/>
    </source>
</evidence>
<evidence type="ECO:0000259" key="2">
    <source>
        <dbReference type="Pfam" id="PF25275"/>
    </source>
</evidence>
<evidence type="ECO:0000313" key="4">
    <source>
        <dbReference type="Proteomes" id="UP000054010"/>
    </source>
</evidence>
<feature type="signal peptide" evidence="1">
    <location>
        <begin position="1"/>
        <end position="24"/>
    </location>
</feature>